<keyword evidence="8" id="KW-1185">Reference proteome</keyword>
<organism evidence="7 8">
    <name type="scientific">Arsenicicoccus piscis</name>
    <dbReference type="NCBI Taxonomy" id="673954"/>
    <lineage>
        <taxon>Bacteria</taxon>
        <taxon>Bacillati</taxon>
        <taxon>Actinomycetota</taxon>
        <taxon>Actinomycetes</taxon>
        <taxon>Micrococcales</taxon>
        <taxon>Intrasporangiaceae</taxon>
        <taxon>Arsenicicoccus</taxon>
    </lineage>
</organism>
<reference evidence="8" key="1">
    <citation type="journal article" date="2019" name="Int. J. Syst. Evol. Microbiol.">
        <title>The Global Catalogue of Microorganisms (GCM) 10K type strain sequencing project: providing services to taxonomists for standard genome sequencing and annotation.</title>
        <authorList>
            <consortium name="The Broad Institute Genomics Platform"/>
            <consortium name="The Broad Institute Genome Sequencing Center for Infectious Disease"/>
            <person name="Wu L."/>
            <person name="Ma J."/>
        </authorList>
    </citation>
    <scope>NUCLEOTIDE SEQUENCE [LARGE SCALE GENOMIC DNA]</scope>
    <source>
        <strain evidence="8">NBRC 105830</strain>
    </source>
</reference>
<evidence type="ECO:0000256" key="1">
    <source>
        <dbReference type="ARBA" id="ARBA00004651"/>
    </source>
</evidence>
<evidence type="ECO:0000256" key="5">
    <source>
        <dbReference type="SAM" id="Phobius"/>
    </source>
</evidence>
<keyword evidence="2 5" id="KW-0812">Transmembrane</keyword>
<evidence type="ECO:0000259" key="6">
    <source>
        <dbReference type="PROSITE" id="PS50850"/>
    </source>
</evidence>
<sequence>MSHIVMIFGLAPAVAPIVGGWILAFGPWPWIFWFLVAFGALMTGWVLVALPETHPPAARTALQVRPLLSGLWVIAKDADFQRTTAAMTFGFAGQFLYIAAAPILVVELLHQGPQDFWKFFVPMIGGMVIGAYLTGRLATAMPSSTLVSRGFLIAACAGVLNATVGLLGLAPMPWALIGPTVIAFGIALVFPVMQLRLLDLFPARRGGAASVSSFAQLMFNALLAGAIVPFVSGSLLSLAVTSLGFVLLGWALWRWELSRTPLPAES</sequence>
<feature type="domain" description="Major facilitator superfamily (MFS) profile" evidence="6">
    <location>
        <begin position="1"/>
        <end position="266"/>
    </location>
</feature>
<dbReference type="InterPro" id="IPR020846">
    <property type="entry name" value="MFS_dom"/>
</dbReference>
<gene>
    <name evidence="7" type="ORF">GCM10025862_34070</name>
</gene>
<evidence type="ECO:0000313" key="7">
    <source>
        <dbReference type="EMBL" id="GMA21386.1"/>
    </source>
</evidence>
<dbReference type="PROSITE" id="PS50850">
    <property type="entry name" value="MFS"/>
    <property type="match status" value="1"/>
</dbReference>
<keyword evidence="3 5" id="KW-1133">Transmembrane helix</keyword>
<accession>A0ABQ6HSD0</accession>
<feature type="transmembrane region" description="Helical" evidence="5">
    <location>
        <begin position="174"/>
        <end position="195"/>
    </location>
</feature>
<dbReference type="EMBL" id="BSUJ01000001">
    <property type="protein sequence ID" value="GMA21386.1"/>
    <property type="molecule type" value="Genomic_DNA"/>
</dbReference>
<dbReference type="Proteomes" id="UP001157109">
    <property type="component" value="Unassembled WGS sequence"/>
</dbReference>
<dbReference type="Pfam" id="PF07690">
    <property type="entry name" value="MFS_1"/>
    <property type="match status" value="1"/>
</dbReference>
<comment type="caution">
    <text evidence="7">The sequence shown here is derived from an EMBL/GenBank/DDBJ whole genome shotgun (WGS) entry which is preliminary data.</text>
</comment>
<feature type="transmembrane region" description="Helical" evidence="5">
    <location>
        <begin position="30"/>
        <end position="50"/>
    </location>
</feature>
<proteinExistence type="predicted"/>
<dbReference type="InterPro" id="IPR011701">
    <property type="entry name" value="MFS"/>
</dbReference>
<dbReference type="InterPro" id="IPR036259">
    <property type="entry name" value="MFS_trans_sf"/>
</dbReference>
<feature type="transmembrane region" description="Helical" evidence="5">
    <location>
        <begin position="85"/>
        <end position="104"/>
    </location>
</feature>
<feature type="transmembrane region" description="Helical" evidence="5">
    <location>
        <begin position="146"/>
        <end position="168"/>
    </location>
</feature>
<evidence type="ECO:0000256" key="2">
    <source>
        <dbReference type="ARBA" id="ARBA00022692"/>
    </source>
</evidence>
<keyword evidence="4 5" id="KW-0472">Membrane</keyword>
<evidence type="ECO:0000313" key="8">
    <source>
        <dbReference type="Proteomes" id="UP001157109"/>
    </source>
</evidence>
<feature type="transmembrane region" description="Helical" evidence="5">
    <location>
        <begin position="116"/>
        <end position="134"/>
    </location>
</feature>
<evidence type="ECO:0000256" key="3">
    <source>
        <dbReference type="ARBA" id="ARBA00022989"/>
    </source>
</evidence>
<protein>
    <recommendedName>
        <fullName evidence="6">Major facilitator superfamily (MFS) profile domain-containing protein</fullName>
    </recommendedName>
</protein>
<feature type="transmembrane region" description="Helical" evidence="5">
    <location>
        <begin position="234"/>
        <end position="253"/>
    </location>
</feature>
<name>A0ABQ6HSD0_9MICO</name>
<dbReference type="Gene3D" id="1.20.1720.10">
    <property type="entry name" value="Multidrug resistance protein D"/>
    <property type="match status" value="1"/>
</dbReference>
<comment type="subcellular location">
    <subcellularLocation>
        <location evidence="1">Cell membrane</location>
        <topology evidence="1">Multi-pass membrane protein</topology>
    </subcellularLocation>
</comment>
<dbReference type="SUPFAM" id="SSF103473">
    <property type="entry name" value="MFS general substrate transporter"/>
    <property type="match status" value="1"/>
</dbReference>
<evidence type="ECO:0000256" key="4">
    <source>
        <dbReference type="ARBA" id="ARBA00023136"/>
    </source>
</evidence>